<reference evidence="2" key="1">
    <citation type="submission" date="2017-10" db="EMBL/GenBank/DDBJ databases">
        <authorList>
            <person name="Gaisin V.A."/>
            <person name="Rysina M.S."/>
            <person name="Grouzdev D.S."/>
        </authorList>
    </citation>
    <scope>NUCLEOTIDE SEQUENCE [LARGE SCALE GENOMIC DNA]</scope>
    <source>
        <strain evidence="2">V1</strain>
    </source>
</reference>
<sequence>MKGLLPVFAGLVLFLQGCYSFTGASIPPHIKTVAVPTFKEQSGAGVAQLSAEFTEKLIDTIELQSSLSIEPDINRADALLEAAIVSFSDESSQIGSETERAITNRITIVVRASFNDRVQNKAFFTKTSFNGFDDYDVGDFAGKEEAIDTVIDQIVDDLFNRMISNW</sequence>
<keyword evidence="2" id="KW-1185">Reference proteome</keyword>
<dbReference type="GO" id="GO:0043165">
    <property type="term" value="P:Gram-negative-bacterium-type cell outer membrane assembly"/>
    <property type="evidence" value="ECO:0007669"/>
    <property type="project" value="InterPro"/>
</dbReference>
<evidence type="ECO:0008006" key="3">
    <source>
        <dbReference type="Google" id="ProtNLM"/>
    </source>
</evidence>
<organism evidence="1 2">
    <name type="scientific">Prosthecochloris marina</name>
    <dbReference type="NCBI Taxonomy" id="2017681"/>
    <lineage>
        <taxon>Bacteria</taxon>
        <taxon>Pseudomonadati</taxon>
        <taxon>Chlorobiota</taxon>
        <taxon>Chlorobiia</taxon>
        <taxon>Chlorobiales</taxon>
        <taxon>Chlorobiaceae</taxon>
        <taxon>Prosthecochloris</taxon>
    </lineage>
</organism>
<proteinExistence type="predicted"/>
<dbReference type="GO" id="GO:0019867">
    <property type="term" value="C:outer membrane"/>
    <property type="evidence" value="ECO:0007669"/>
    <property type="project" value="InterPro"/>
</dbReference>
<accession>A0A317T925</accession>
<name>A0A317T925_9CHLB</name>
<gene>
    <name evidence="1" type="ORF">CR164_02335</name>
</gene>
<protein>
    <recommendedName>
        <fullName evidence="3">Lipopolysaccharide-assembly</fullName>
    </recommendedName>
</protein>
<evidence type="ECO:0000313" key="2">
    <source>
        <dbReference type="Proteomes" id="UP000246278"/>
    </source>
</evidence>
<dbReference type="InterPro" id="IPR007485">
    <property type="entry name" value="LPS_assembly_LptE"/>
</dbReference>
<dbReference type="Proteomes" id="UP000246278">
    <property type="component" value="Unassembled WGS sequence"/>
</dbReference>
<comment type="caution">
    <text evidence="1">The sequence shown here is derived from an EMBL/GenBank/DDBJ whole genome shotgun (WGS) entry which is preliminary data.</text>
</comment>
<dbReference type="PROSITE" id="PS51257">
    <property type="entry name" value="PROKAR_LIPOPROTEIN"/>
    <property type="match status" value="1"/>
</dbReference>
<dbReference type="AlphaFoldDB" id="A0A317T925"/>
<dbReference type="EMBL" id="PDNZ01000002">
    <property type="protein sequence ID" value="PWW82948.1"/>
    <property type="molecule type" value="Genomic_DNA"/>
</dbReference>
<evidence type="ECO:0000313" key="1">
    <source>
        <dbReference type="EMBL" id="PWW82948.1"/>
    </source>
</evidence>
<dbReference type="OrthoDB" id="9790776at2"/>
<dbReference type="Pfam" id="PF04390">
    <property type="entry name" value="LptE"/>
    <property type="match status" value="1"/>
</dbReference>